<reference evidence="4 5" key="1">
    <citation type="submission" date="2016-10" db="EMBL/GenBank/DDBJ databases">
        <authorList>
            <person name="Varghese N."/>
            <person name="Submissions S."/>
        </authorList>
    </citation>
    <scope>NUCLEOTIDE SEQUENCE [LARGE SCALE GENOMIC DNA]</scope>
    <source>
        <strain evidence="4 5">BS3780</strain>
    </source>
</reference>
<dbReference type="SUPFAM" id="SSF82171">
    <property type="entry name" value="DPP6 N-terminal domain-like"/>
    <property type="match status" value="1"/>
</dbReference>
<evidence type="ECO:0000313" key="5">
    <source>
        <dbReference type="Proteomes" id="UP000183915"/>
    </source>
</evidence>
<dbReference type="Gene3D" id="3.40.50.410">
    <property type="entry name" value="von Willebrand factor, type A domain"/>
    <property type="match status" value="1"/>
</dbReference>
<keyword evidence="5" id="KW-1185">Reference proteome</keyword>
<dbReference type="InterPro" id="IPR036465">
    <property type="entry name" value="vWFA_dom_sf"/>
</dbReference>
<dbReference type="Pfam" id="PF05567">
    <property type="entry name" value="T4P_PilY1"/>
    <property type="match status" value="1"/>
</dbReference>
<keyword evidence="2" id="KW-0106">Calcium</keyword>
<organism evidence="4 5">
    <name type="scientific">Pseudomonas kilonensis</name>
    <dbReference type="NCBI Taxonomy" id="132476"/>
    <lineage>
        <taxon>Bacteria</taxon>
        <taxon>Pseudomonadati</taxon>
        <taxon>Pseudomonadota</taxon>
        <taxon>Gammaproteobacteria</taxon>
        <taxon>Pseudomonadales</taxon>
        <taxon>Pseudomonadaceae</taxon>
        <taxon>Pseudomonas</taxon>
    </lineage>
</organism>
<dbReference type="Proteomes" id="UP000183915">
    <property type="component" value="Unassembled WGS sequence"/>
</dbReference>
<dbReference type="RefSeq" id="WP_053189879.1">
    <property type="nucleotide sequence ID" value="NZ_FNTT01000002.1"/>
</dbReference>
<proteinExistence type="predicted"/>
<feature type="domain" description="PilY1 beta-propeller" evidence="3">
    <location>
        <begin position="545"/>
        <end position="874"/>
    </location>
</feature>
<gene>
    <name evidence="4" type="ORF">SAMN04490188_1616</name>
</gene>
<name>A0ABY0YR38_9PSED</name>
<protein>
    <submittedName>
        <fullName evidence="4">Type IV pilus assembly protein PilY1</fullName>
    </submittedName>
</protein>
<comment type="caution">
    <text evidence="4">The sequence shown here is derived from an EMBL/GenBank/DDBJ whole genome shotgun (WGS) entry which is preliminary data.</text>
</comment>
<dbReference type="InterPro" id="IPR008707">
    <property type="entry name" value="B-propeller_PilY1"/>
</dbReference>
<evidence type="ECO:0000256" key="1">
    <source>
        <dbReference type="ARBA" id="ARBA00022723"/>
    </source>
</evidence>
<dbReference type="EMBL" id="FNTT01000002">
    <property type="protein sequence ID" value="SED82175.1"/>
    <property type="molecule type" value="Genomic_DNA"/>
</dbReference>
<evidence type="ECO:0000259" key="3">
    <source>
        <dbReference type="Pfam" id="PF05567"/>
    </source>
</evidence>
<accession>A0ABY0YR38</accession>
<keyword evidence="1" id="KW-0479">Metal-binding</keyword>
<sequence length="1038" mass="109644">MRNTEVRRGWIVMLWGGLLSLYLMAPAYAFTPSDSPLLSAGAVTPNVMLLIDDSGSMNNIIWAAGFDPAAAQTRTYVCGANNNCNDRDTELDQTDSNILLLGLFRGGCSSGWYGFYRPSLGRICLRLPDPVGSGNTRYTGKYLAYLVTLANGSNRDFTTGTIPTDYRINVARDVSNDLVANNRALRIGLATFNPPSFSNSGPGGYIARAISDLSPVSGSVTQAQANSNYSALINAINGLGAVANTPLAESYYEVTRYFRGMAPYYNSTPSTYTSPIQYRCQKNFGVVVTDGLPTFDRTFPTNDPLGGSRLPNWDSGISGSNNDGDNLNGDGEGDTLYLDDIAKFAFDIDMRSTGTDATGQSWNAADFPRQYLNTYTVGFAVTNTMLSDAARYGAGKYYPASDSAGLNDALSSALSDITSKAGSGGGGTTNAATVSSTSSYYQTTYDPKDWRGTIRAFGFTAAGTVNRAAVQWTTDTAIVPGATAPIYQSWNTATNVPVTLGYGNFSPAQQTSLSQNLPTGITGNDLVEWSKGVNKTGLKVRSVLLGDIINSPLVLASPNEQTAADLLNDTSYSTYLATKAANMNTSLVVNANDGFFSVINGANGTRRYAYMPSSVLPSLQDIADTNYVNGVSHKFLVDGQVGVFDTQSGSAWKTVALGGTGAGGKTFYAVQLFDATAGNVLRALWEISAPTVANTANAFNDLGYAYARPEVARLADGRWAAFISNGYGSNSGVAALYVVDIRDGSLIRKIVVNSNETDNGLSSVKLRVNSQNVVQAAYGGDLKGRMWKFDLSGTSPTAWGVAFSGQPLFTAPGGATQPITVQPLLANNPQGGTQVFFGTGKFNEAADKLNKDLQGFYSIWDATGGTGQITVSSLQAQSITGVFSGSTGQFVTTSQTDVAYPSQKGWYLPLVYNNVLTGERVINPANLVSGRVVFTTAAVDTTDPCASFGTGKLIELDAFNGKMLNYAVLDTNGDGTLNSSDTISSGVVFTGGIPTLSAVVSANGATNMIVNDSGGGITDLLEKSAGVTSRRIMWRQIQ</sequence>
<evidence type="ECO:0000256" key="2">
    <source>
        <dbReference type="ARBA" id="ARBA00022837"/>
    </source>
</evidence>
<evidence type="ECO:0000313" key="4">
    <source>
        <dbReference type="EMBL" id="SED82175.1"/>
    </source>
</evidence>